<evidence type="ECO:0000313" key="3">
    <source>
        <dbReference type="Proteomes" id="UP001597109"/>
    </source>
</evidence>
<gene>
    <name evidence="2" type="ORF">ACFQ1X_04525</name>
</gene>
<accession>A0ABW3L833</accession>
<name>A0ABW3L833_9BACL</name>
<dbReference type="InterPro" id="IPR017946">
    <property type="entry name" value="PLC-like_Pdiesterase_TIM-brl"/>
</dbReference>
<comment type="caution">
    <text evidence="2">The sequence shown here is derived from an EMBL/GenBank/DDBJ whole genome shotgun (WGS) entry which is preliminary data.</text>
</comment>
<evidence type="ECO:0000259" key="1">
    <source>
        <dbReference type="PROSITE" id="PS51704"/>
    </source>
</evidence>
<dbReference type="EMBL" id="JBHTKI010000007">
    <property type="protein sequence ID" value="MFD1030688.1"/>
    <property type="molecule type" value="Genomic_DNA"/>
</dbReference>
<dbReference type="Pfam" id="PF03009">
    <property type="entry name" value="GDPD"/>
    <property type="match status" value="1"/>
</dbReference>
<keyword evidence="3" id="KW-1185">Reference proteome</keyword>
<proteinExistence type="predicted"/>
<dbReference type="Gene3D" id="3.20.20.190">
    <property type="entry name" value="Phosphatidylinositol (PI) phosphodiesterase"/>
    <property type="match status" value="1"/>
</dbReference>
<dbReference type="Proteomes" id="UP001597109">
    <property type="component" value="Unassembled WGS sequence"/>
</dbReference>
<dbReference type="SUPFAM" id="SSF51695">
    <property type="entry name" value="PLC-like phosphodiesterases"/>
    <property type="match status" value="1"/>
</dbReference>
<feature type="domain" description="GP-PDE" evidence="1">
    <location>
        <begin position="4"/>
        <end position="235"/>
    </location>
</feature>
<dbReference type="PANTHER" id="PTHR46211">
    <property type="entry name" value="GLYCEROPHOSPHORYL DIESTER PHOSPHODIESTERASE"/>
    <property type="match status" value="1"/>
</dbReference>
<evidence type="ECO:0000313" key="2">
    <source>
        <dbReference type="EMBL" id="MFD1030688.1"/>
    </source>
</evidence>
<organism evidence="2 3">
    <name type="scientific">Metaplanococcus flavidus</name>
    <dbReference type="NCBI Taxonomy" id="569883"/>
    <lineage>
        <taxon>Bacteria</taxon>
        <taxon>Bacillati</taxon>
        <taxon>Bacillota</taxon>
        <taxon>Bacilli</taxon>
        <taxon>Bacillales</taxon>
        <taxon>Caryophanaceae</taxon>
        <taxon>Metaplanococcus</taxon>
    </lineage>
</organism>
<reference evidence="3" key="1">
    <citation type="journal article" date="2019" name="Int. J. Syst. Evol. Microbiol.">
        <title>The Global Catalogue of Microorganisms (GCM) 10K type strain sequencing project: providing services to taxonomists for standard genome sequencing and annotation.</title>
        <authorList>
            <consortium name="The Broad Institute Genomics Platform"/>
            <consortium name="The Broad Institute Genome Sequencing Center for Infectious Disease"/>
            <person name="Wu L."/>
            <person name="Ma J."/>
        </authorList>
    </citation>
    <scope>NUCLEOTIDE SEQUENCE [LARGE SCALE GENOMIC DNA]</scope>
    <source>
        <strain evidence="3">CCUG 56756</strain>
    </source>
</reference>
<dbReference type="InterPro" id="IPR030395">
    <property type="entry name" value="GP_PDE_dom"/>
</dbReference>
<protein>
    <submittedName>
        <fullName evidence="2">Glycerophosphodiester phosphodiesterase</fullName>
    </submittedName>
</protein>
<dbReference type="PROSITE" id="PS51704">
    <property type="entry name" value="GP_PDE"/>
    <property type="match status" value="1"/>
</dbReference>
<dbReference type="PANTHER" id="PTHR46211:SF1">
    <property type="entry name" value="GLYCEROPHOSPHODIESTER PHOSPHODIESTERASE, CYTOPLASMIC"/>
    <property type="match status" value="1"/>
</dbReference>
<dbReference type="RefSeq" id="WP_144840206.1">
    <property type="nucleotide sequence ID" value="NZ_JBHTKI010000007.1"/>
</dbReference>
<sequence>MDNPAIYSHRGASAYALENTWTAFRSACELDVGIELDVQITSDGVILVFHDDNLKRLSGKNLKISEVNYDKIKDIIIGKRGKRKSSAERIPLAYEVFQWAKKRAIPLNIEMKESFAVHGEGPEILAAMLEGVGDVHLSSFNPELLKKMKELNPEIETALVAKRNSALEQITDMHWIDSIHLHKRLYSKDLLVNLKSVGKKVRIYGIAGREQVLKQLSPIICGIITDHPARIKKMRSHE</sequence>